<evidence type="ECO:0000313" key="1">
    <source>
        <dbReference type="EMBL" id="KAI8529604.1"/>
    </source>
</evidence>
<keyword evidence="2" id="KW-1185">Reference proteome</keyword>
<dbReference type="Proteomes" id="UP001062846">
    <property type="component" value="Chromosome 12"/>
</dbReference>
<organism evidence="1 2">
    <name type="scientific">Rhododendron molle</name>
    <name type="common">Chinese azalea</name>
    <name type="synonym">Azalea mollis</name>
    <dbReference type="NCBI Taxonomy" id="49168"/>
    <lineage>
        <taxon>Eukaryota</taxon>
        <taxon>Viridiplantae</taxon>
        <taxon>Streptophyta</taxon>
        <taxon>Embryophyta</taxon>
        <taxon>Tracheophyta</taxon>
        <taxon>Spermatophyta</taxon>
        <taxon>Magnoliopsida</taxon>
        <taxon>eudicotyledons</taxon>
        <taxon>Gunneridae</taxon>
        <taxon>Pentapetalae</taxon>
        <taxon>asterids</taxon>
        <taxon>Ericales</taxon>
        <taxon>Ericaceae</taxon>
        <taxon>Ericoideae</taxon>
        <taxon>Rhodoreae</taxon>
        <taxon>Rhododendron</taxon>
    </lineage>
</organism>
<reference evidence="1" key="1">
    <citation type="submission" date="2022-02" db="EMBL/GenBank/DDBJ databases">
        <title>Plant Genome Project.</title>
        <authorList>
            <person name="Zhang R.-G."/>
        </authorList>
    </citation>
    <scope>NUCLEOTIDE SEQUENCE</scope>
    <source>
        <strain evidence="1">AT1</strain>
    </source>
</reference>
<accession>A0ACC0LLV5</accession>
<sequence>MGEGKRQMAQSPCSPYVGHGRDHDDQWTIVDGEDDDHTRMMNATPPSPSPSSSTTSSSLGGSTVSNGSSYSSEMVDDATSSSNNSSSSSSSLDDLSDLMTQLPIKRGLSKFYQGKSQSFTTLSRVTSIEDLPKKESTLSRRQMIKASKSYAGGLDRCRSYTLIPKPIISKKTSRGSLSSLSSPSSRRVKLPYEGEFIVENSDEGGFTGLEKTWALLPVSFSWKTELLLTSSSIILLFMPQLLIELLTSPTTNSPSNSTVGARIW</sequence>
<name>A0ACC0LLV5_RHOML</name>
<comment type="caution">
    <text evidence="1">The sequence shown here is derived from an EMBL/GenBank/DDBJ whole genome shotgun (WGS) entry which is preliminary data.</text>
</comment>
<protein>
    <submittedName>
        <fullName evidence="1">Uncharacterized protein</fullName>
    </submittedName>
</protein>
<proteinExistence type="predicted"/>
<evidence type="ECO:0000313" key="2">
    <source>
        <dbReference type="Proteomes" id="UP001062846"/>
    </source>
</evidence>
<dbReference type="EMBL" id="CM046399">
    <property type="protein sequence ID" value="KAI8529604.1"/>
    <property type="molecule type" value="Genomic_DNA"/>
</dbReference>
<gene>
    <name evidence="1" type="ORF">RHMOL_Rhmol12G0237900</name>
</gene>